<evidence type="ECO:0000256" key="1">
    <source>
        <dbReference type="ARBA" id="ARBA00004571"/>
    </source>
</evidence>
<proteinExistence type="inferred from homology"/>
<evidence type="ECO:0000259" key="9">
    <source>
        <dbReference type="Pfam" id="PF07715"/>
    </source>
</evidence>
<dbReference type="EMBL" id="CP076132">
    <property type="protein sequence ID" value="QWG01128.1"/>
    <property type="molecule type" value="Genomic_DNA"/>
</dbReference>
<keyword evidence="8" id="KW-0732">Signal</keyword>
<feature type="signal peptide" evidence="8">
    <location>
        <begin position="1"/>
        <end position="25"/>
    </location>
</feature>
<dbReference type="Gene3D" id="2.40.170.20">
    <property type="entry name" value="TonB-dependent receptor, beta-barrel domain"/>
    <property type="match status" value="1"/>
</dbReference>
<dbReference type="AlphaFoldDB" id="A0AAX1N5J0"/>
<dbReference type="InterPro" id="IPR037066">
    <property type="entry name" value="Plug_dom_sf"/>
</dbReference>
<dbReference type="SUPFAM" id="SSF56935">
    <property type="entry name" value="Porins"/>
    <property type="match status" value="1"/>
</dbReference>
<dbReference type="Pfam" id="PF13715">
    <property type="entry name" value="CarbopepD_reg_2"/>
    <property type="match status" value="1"/>
</dbReference>
<dbReference type="RefSeq" id="WP_169662680.1">
    <property type="nucleotide sequence ID" value="NZ_CP076132.1"/>
</dbReference>
<dbReference type="InterPro" id="IPR012910">
    <property type="entry name" value="Plug_dom"/>
</dbReference>
<keyword evidence="4 7" id="KW-0812">Transmembrane</keyword>
<sequence length="999" mass="110711">MLTNNKILTSILSICLFLSSSQLFAQEQVEVKGMVTDAETGEPLIGVNVIIENTTSGVVTDYDGHYKIGGLSKNTTLVFHYIGYQEQVATVGDRSLIDVQLSPAVENLETVTVFGESQKDARSITGSVSKIDTKVFSTGTPAGSFDQLLQGQVAGLAVQATGEPGEASQIRIRGNNSLGIRSKDEELTTFNTANEPLYIMNGIPITSAVFATINPDDIVEIKVLKDGLSTVEYGTRGANGVIEIKTKRGIVGKTTYNVRYQHTIRPIGGLGGIDLMGSKEKLALERELGITNGLGYVYSPRPGDIGPVLDYKAQKYAELEGINTNWYKELSRVGQVKDLQMSISGGVDNTRYFVSANYYDEDGSYKNSWAKRFATRFSLDHNINDRLSVGFDASIARSERSRSATSPARLIYTLQPYETVNDTAYVSRNTNIAGVNFENPFDELYNNYSENTTWRLNINPKISYKLTKEINLRAEYGLSYSESENTTVNLANPNGVTDLQIGGRVSKGQSKTTTNRLNLSADFMKAFGDHFVTVAAGTEYIQNNNWGFGYNSVGLSPKVDPTIGANPQATINNSKFNDGLLGFYGRFSYSYKSKYDFTGSVRFDGSSILPKEKQFVGAYGAGVAWDMKAEDFMANNTLFDQLKWRVSYGLNYNSGGIRQTLGMPFYDFTNSDTYRGDRMINLVEFYNPDLKFEKTKQWSAAVDFGLLDHRLYGTLEAYVKNTDDLLSTIDIPASNGYTSLLQNIGALQNKGIELTLSGVPIRTDHFRWTSRLNVAYNINEITDLYGQDEIRVGSEGYFKVGEPINSAFVKHWAGVNPVNGVPIYYTRSGELVGGSNAPQMIGFGTYNHPYTGGLTNIFNYKNLEVSMLLTFGFGGVNYNNLKGTMVQNVKNGEVPFAGFYDEIWLQSGDVKPYPYPKFFTDNTANSLFLEDASYVRIKNITVRYNLQKYLQLKHVENFMITAQANNLYTFTKYQGIDPEVTGIGQPLLQSYTLGVDVTF</sequence>
<dbReference type="Gene3D" id="2.170.130.10">
    <property type="entry name" value="TonB-dependent receptor, plug domain"/>
    <property type="match status" value="1"/>
</dbReference>
<dbReference type="Gene3D" id="2.60.40.1120">
    <property type="entry name" value="Carboxypeptidase-like, regulatory domain"/>
    <property type="match status" value="1"/>
</dbReference>
<accession>A0AAX1N5J0</accession>
<dbReference type="NCBIfam" id="TIGR04056">
    <property type="entry name" value="OMP_RagA_SusC"/>
    <property type="match status" value="1"/>
</dbReference>
<name>A0AAX1N5J0_9BACT</name>
<protein>
    <submittedName>
        <fullName evidence="10">SusC/RagA family TonB-linked outer membrane protein</fullName>
    </submittedName>
</protein>
<feature type="chain" id="PRO_5043320535" evidence="8">
    <location>
        <begin position="26"/>
        <end position="999"/>
    </location>
</feature>
<dbReference type="PROSITE" id="PS52016">
    <property type="entry name" value="TONB_DEPENDENT_REC_3"/>
    <property type="match status" value="1"/>
</dbReference>
<keyword evidence="5 7" id="KW-0472">Membrane</keyword>
<dbReference type="InterPro" id="IPR039426">
    <property type="entry name" value="TonB-dep_rcpt-like"/>
</dbReference>
<evidence type="ECO:0000256" key="3">
    <source>
        <dbReference type="ARBA" id="ARBA00022452"/>
    </source>
</evidence>
<evidence type="ECO:0000256" key="6">
    <source>
        <dbReference type="ARBA" id="ARBA00023237"/>
    </source>
</evidence>
<evidence type="ECO:0000256" key="5">
    <source>
        <dbReference type="ARBA" id="ARBA00023136"/>
    </source>
</evidence>
<dbReference type="Proteomes" id="UP000678679">
    <property type="component" value="Chromosome 1"/>
</dbReference>
<reference evidence="10 11" key="1">
    <citation type="submission" date="2021-05" db="EMBL/GenBank/DDBJ databases">
        <title>Comparative genomic studies on the polysaccharide-degrading batcterial strains of the Flammeovirga genus.</title>
        <authorList>
            <person name="Zewei F."/>
            <person name="Zheng Z."/>
            <person name="Yu L."/>
            <person name="Ruyue G."/>
            <person name="Yanhong M."/>
            <person name="Yuanyuan C."/>
            <person name="Jingyan G."/>
            <person name="Wenjun H."/>
        </authorList>
    </citation>
    <scope>NUCLEOTIDE SEQUENCE [LARGE SCALE GENOMIC DNA]</scope>
    <source>
        <strain evidence="10 11">NBRC:100898</strain>
    </source>
</reference>
<feature type="domain" description="TonB-dependent receptor plug" evidence="9">
    <location>
        <begin position="121"/>
        <end position="241"/>
    </location>
</feature>
<evidence type="ECO:0000256" key="8">
    <source>
        <dbReference type="SAM" id="SignalP"/>
    </source>
</evidence>
<evidence type="ECO:0000256" key="2">
    <source>
        <dbReference type="ARBA" id="ARBA00022448"/>
    </source>
</evidence>
<evidence type="ECO:0000256" key="7">
    <source>
        <dbReference type="PROSITE-ProRule" id="PRU01360"/>
    </source>
</evidence>
<organism evidence="10 11">
    <name type="scientific">Flammeovirga yaeyamensis</name>
    <dbReference type="NCBI Taxonomy" id="367791"/>
    <lineage>
        <taxon>Bacteria</taxon>
        <taxon>Pseudomonadati</taxon>
        <taxon>Bacteroidota</taxon>
        <taxon>Cytophagia</taxon>
        <taxon>Cytophagales</taxon>
        <taxon>Flammeovirgaceae</taxon>
        <taxon>Flammeovirga</taxon>
    </lineage>
</organism>
<gene>
    <name evidence="10" type="ORF">KMW28_15900</name>
</gene>
<dbReference type="GO" id="GO:0009279">
    <property type="term" value="C:cell outer membrane"/>
    <property type="evidence" value="ECO:0007669"/>
    <property type="project" value="UniProtKB-SubCell"/>
</dbReference>
<keyword evidence="2 7" id="KW-0813">Transport</keyword>
<keyword evidence="3 7" id="KW-1134">Transmembrane beta strand</keyword>
<comment type="similarity">
    <text evidence="7">Belongs to the TonB-dependent receptor family.</text>
</comment>
<evidence type="ECO:0000313" key="11">
    <source>
        <dbReference type="Proteomes" id="UP000678679"/>
    </source>
</evidence>
<dbReference type="InterPro" id="IPR036942">
    <property type="entry name" value="Beta-barrel_TonB_sf"/>
</dbReference>
<dbReference type="InterPro" id="IPR023996">
    <property type="entry name" value="TonB-dep_OMP_SusC/RagA"/>
</dbReference>
<comment type="subcellular location">
    <subcellularLocation>
        <location evidence="1 7">Cell outer membrane</location>
        <topology evidence="1 7">Multi-pass membrane protein</topology>
    </subcellularLocation>
</comment>
<keyword evidence="6 7" id="KW-0998">Cell outer membrane</keyword>
<dbReference type="InterPro" id="IPR008969">
    <property type="entry name" value="CarboxyPept-like_regulatory"/>
</dbReference>
<keyword evidence="11" id="KW-1185">Reference proteome</keyword>
<evidence type="ECO:0000313" key="10">
    <source>
        <dbReference type="EMBL" id="QWG01128.1"/>
    </source>
</evidence>
<evidence type="ECO:0000256" key="4">
    <source>
        <dbReference type="ARBA" id="ARBA00022692"/>
    </source>
</evidence>
<dbReference type="Pfam" id="PF07715">
    <property type="entry name" value="Plug"/>
    <property type="match status" value="1"/>
</dbReference>
<dbReference type="SUPFAM" id="SSF49464">
    <property type="entry name" value="Carboxypeptidase regulatory domain-like"/>
    <property type="match status" value="1"/>
</dbReference>
<dbReference type="KEGG" id="fya:KMW28_15900"/>